<evidence type="ECO:0000313" key="3">
    <source>
        <dbReference type="EMBL" id="SHK78290.1"/>
    </source>
</evidence>
<evidence type="ECO:0000313" key="4">
    <source>
        <dbReference type="Proteomes" id="UP000184452"/>
    </source>
</evidence>
<keyword evidence="4" id="KW-1185">Reference proteome</keyword>
<reference evidence="3 4" key="1">
    <citation type="submission" date="2016-11" db="EMBL/GenBank/DDBJ databases">
        <authorList>
            <person name="Jaros S."/>
            <person name="Januszkiewicz K."/>
            <person name="Wedrychowicz H."/>
        </authorList>
    </citation>
    <scope>NUCLEOTIDE SEQUENCE [LARGE SCALE GENOMIC DNA]</scope>
    <source>
        <strain evidence="3 4">CGMCC 4.5723</strain>
    </source>
</reference>
<evidence type="ECO:0000256" key="2">
    <source>
        <dbReference type="SAM" id="Phobius"/>
    </source>
</evidence>
<organism evidence="3 4">
    <name type="scientific">Nocardiopsis flavescens</name>
    <dbReference type="NCBI Taxonomy" id="758803"/>
    <lineage>
        <taxon>Bacteria</taxon>
        <taxon>Bacillati</taxon>
        <taxon>Actinomycetota</taxon>
        <taxon>Actinomycetes</taxon>
        <taxon>Streptosporangiales</taxon>
        <taxon>Nocardiopsidaceae</taxon>
        <taxon>Nocardiopsis</taxon>
    </lineage>
</organism>
<dbReference type="OrthoDB" id="3542492at2"/>
<dbReference type="STRING" id="758803.SAMN05421803_13322"/>
<keyword evidence="2" id="KW-0472">Membrane</keyword>
<name>A0A1M6V9Y1_9ACTN</name>
<dbReference type="AlphaFoldDB" id="A0A1M6V9Y1"/>
<feature type="compositionally biased region" description="Low complexity" evidence="1">
    <location>
        <begin position="56"/>
        <end position="65"/>
    </location>
</feature>
<sequence length="222" mass="23488">MPNPLPERAQRFVFIALIVVLVGAGVYFSTGGFGGGGEEAPDGRGASQGENGGSAGAPPDGGPSDVEPSPLPTTATDDLDVLEWFPFPEEDLREAGATAAAFARAYGTIDYTGSPEAYYDSMRSLATDEYADVLTESSRAGAFWEEMAEAEAIAAGRAEVRSIRTFGDSSITFVVTVQSITETADRGFDEELGEFAITVVQEGRAWRVFDFQPADAGQFGEE</sequence>
<feature type="transmembrane region" description="Helical" evidence="2">
    <location>
        <begin position="12"/>
        <end position="30"/>
    </location>
</feature>
<accession>A0A1M6V9Y1</accession>
<keyword evidence="2" id="KW-1133">Transmembrane helix</keyword>
<protein>
    <recommendedName>
        <fullName evidence="5">Mce-associated membrane protein</fullName>
    </recommendedName>
</protein>
<feature type="region of interest" description="Disordered" evidence="1">
    <location>
        <begin position="38"/>
        <end position="75"/>
    </location>
</feature>
<gene>
    <name evidence="3" type="ORF">SAMN05421803_13322</name>
</gene>
<dbReference type="Proteomes" id="UP000184452">
    <property type="component" value="Unassembled WGS sequence"/>
</dbReference>
<keyword evidence="2" id="KW-0812">Transmembrane</keyword>
<evidence type="ECO:0000256" key="1">
    <source>
        <dbReference type="SAM" id="MobiDB-lite"/>
    </source>
</evidence>
<dbReference type="EMBL" id="FQZK01000033">
    <property type="protein sequence ID" value="SHK78290.1"/>
    <property type="molecule type" value="Genomic_DNA"/>
</dbReference>
<dbReference type="RefSeq" id="WP_073384050.1">
    <property type="nucleotide sequence ID" value="NZ_FQZK01000033.1"/>
</dbReference>
<proteinExistence type="predicted"/>
<evidence type="ECO:0008006" key="5">
    <source>
        <dbReference type="Google" id="ProtNLM"/>
    </source>
</evidence>